<dbReference type="Pfam" id="PF13561">
    <property type="entry name" value="adh_short_C2"/>
    <property type="match status" value="1"/>
</dbReference>
<dbReference type="Gene3D" id="3.40.50.720">
    <property type="entry name" value="NAD(P)-binding Rossmann-like Domain"/>
    <property type="match status" value="1"/>
</dbReference>
<dbReference type="PANTHER" id="PTHR43639">
    <property type="entry name" value="OXIDOREDUCTASE, SHORT-CHAIN DEHYDROGENASE/REDUCTASE FAMILY (AFU_ORTHOLOGUE AFUA_5G02870)"/>
    <property type="match status" value="1"/>
</dbReference>
<dbReference type="SUPFAM" id="SSF51735">
    <property type="entry name" value="NAD(P)-binding Rossmann-fold domains"/>
    <property type="match status" value="1"/>
</dbReference>
<evidence type="ECO:0000313" key="3">
    <source>
        <dbReference type="EMBL" id="WWA46147.1"/>
    </source>
</evidence>
<proteinExistence type="inferred from homology"/>
<reference evidence="3 4" key="1">
    <citation type="submission" date="2024-02" db="EMBL/GenBank/DDBJ databases">
        <title>The whole genome sequence of five bacterial samples isolated from Abu Dhabi Sabkha-shore region.</title>
        <authorList>
            <person name="Sudalaimuthuasari N."/>
            <person name="Sarfraz B."/>
            <person name="Tuyisabe J.D."/>
            <person name="Mugisha Ntwali L.D.M."/>
            <person name="Ali A.I.A.A."/>
            <person name="Almansoori S.Z.A."/>
            <person name="Alajami H.S.A."/>
            <person name="Almeqbaali A.A.S."/>
            <person name="Kundu B."/>
            <person name="Saeed E.E."/>
            <person name="Sukumarinath V."/>
            <person name="Mishra A.K."/>
            <person name="Hazzouri K.M."/>
            <person name="Almaskari R."/>
            <person name="Sharma A.K."/>
            <person name="Amiri K.M.A."/>
        </authorList>
    </citation>
    <scope>NUCLEOTIDE SEQUENCE [LARGE SCALE GENOMIC DNA]</scope>
    <source>
        <strain evidence="4">kcgeb_sd</strain>
    </source>
</reference>
<organism evidence="3 4">
    <name type="scientific">Pelagerythrobacter marensis</name>
    <dbReference type="NCBI Taxonomy" id="543877"/>
    <lineage>
        <taxon>Bacteria</taxon>
        <taxon>Pseudomonadati</taxon>
        <taxon>Pseudomonadota</taxon>
        <taxon>Alphaproteobacteria</taxon>
        <taxon>Sphingomonadales</taxon>
        <taxon>Erythrobacteraceae</taxon>
        <taxon>Pelagerythrobacter</taxon>
    </lineage>
</organism>
<keyword evidence="4" id="KW-1185">Reference proteome</keyword>
<dbReference type="PANTHER" id="PTHR43639:SF1">
    <property type="entry name" value="SHORT-CHAIN DEHYDROGENASE_REDUCTASE FAMILY PROTEIN"/>
    <property type="match status" value="1"/>
</dbReference>
<evidence type="ECO:0000256" key="1">
    <source>
        <dbReference type="ARBA" id="ARBA00006484"/>
    </source>
</evidence>
<evidence type="ECO:0000313" key="4">
    <source>
        <dbReference type="Proteomes" id="UP001335183"/>
    </source>
</evidence>
<dbReference type="PRINTS" id="PR00081">
    <property type="entry name" value="GDHRDH"/>
</dbReference>
<comment type="similarity">
    <text evidence="1">Belongs to the short-chain dehydrogenases/reductases (SDR) family.</text>
</comment>
<name>A0ABZ2CZF1_9SPHN</name>
<dbReference type="Proteomes" id="UP001335183">
    <property type="component" value="Chromosome"/>
</dbReference>
<sequence>MNEPEQHRPAVLVTGAAKRIGAEIARHFGTKGWHVVVHFHQSARAADALAASLPSAETVHCDLTDSEAAVGMIDDLAARLPDWRVLINSASIFRPDDVRALDPSIWSRAMQVNALAPARMAQAFLAGARARGGRRVIQITDQKLANPNPDFFSYTMSKHAAAATVPMLAMGAARAEDRVYALAPGAILASHDQSEAETEVSHRLNLLQRKTGADEIARACLWLAQGWLASGETLYVDSGQHLLSQPRDVIYLAREGAAG</sequence>
<gene>
    <name evidence="3" type="ORF">V5F89_07545</name>
</gene>
<dbReference type="RefSeq" id="WP_338445049.1">
    <property type="nucleotide sequence ID" value="NZ_CP144918.1"/>
</dbReference>
<evidence type="ECO:0000256" key="2">
    <source>
        <dbReference type="ARBA" id="ARBA00023002"/>
    </source>
</evidence>
<keyword evidence="2" id="KW-0560">Oxidoreductase</keyword>
<dbReference type="InterPro" id="IPR002347">
    <property type="entry name" value="SDR_fam"/>
</dbReference>
<dbReference type="EMBL" id="CP144918">
    <property type="protein sequence ID" value="WWA46147.1"/>
    <property type="molecule type" value="Genomic_DNA"/>
</dbReference>
<accession>A0ABZ2CZF1</accession>
<dbReference type="InterPro" id="IPR036291">
    <property type="entry name" value="NAD(P)-bd_dom_sf"/>
</dbReference>
<protein>
    <submittedName>
        <fullName evidence="3">SDR family oxidoreductase</fullName>
    </submittedName>
</protein>